<organism evidence="1">
    <name type="scientific">Tanacetum cinerariifolium</name>
    <name type="common">Dalmatian daisy</name>
    <name type="synonym">Chrysanthemum cinerariifolium</name>
    <dbReference type="NCBI Taxonomy" id="118510"/>
    <lineage>
        <taxon>Eukaryota</taxon>
        <taxon>Viridiplantae</taxon>
        <taxon>Streptophyta</taxon>
        <taxon>Embryophyta</taxon>
        <taxon>Tracheophyta</taxon>
        <taxon>Spermatophyta</taxon>
        <taxon>Magnoliopsida</taxon>
        <taxon>eudicotyledons</taxon>
        <taxon>Gunneridae</taxon>
        <taxon>Pentapetalae</taxon>
        <taxon>asterids</taxon>
        <taxon>campanulids</taxon>
        <taxon>Asterales</taxon>
        <taxon>Asteraceae</taxon>
        <taxon>Asteroideae</taxon>
        <taxon>Anthemideae</taxon>
        <taxon>Anthemidinae</taxon>
        <taxon>Tanacetum</taxon>
    </lineage>
</organism>
<evidence type="ECO:0008006" key="2">
    <source>
        <dbReference type="Google" id="ProtNLM"/>
    </source>
</evidence>
<evidence type="ECO:0000313" key="1">
    <source>
        <dbReference type="EMBL" id="GEU53529.1"/>
    </source>
</evidence>
<sequence length="500" mass="57033">MLRGGCCLPCNLKAEKLFIRDPNAYSFNNSNHLPQPKYENYLCNLCGNNSHDGYDCQQQFPLVYEQEPSYNQNYNEKEKSPQDFDIRQLIREECSIEVCKEQKQNIENTILELVEICRQKELYCMHDNVDDLIESALNSKLLSINLNSQRLDKKKQDVKNIVEQPAEHRTRIIESLQNFRVIHKSSISLNNTSQISPVHAIAPILSTKVLEYSLSIGYEHPNTTSEMESDEIIKSGVEELVPILNENEVTSEDKKECDMPVYENSPNCDDHFEIFSDSKNDDDISSNYDAFEDIEYIEASLPDPEIVSSEEENVVYHEEEVVDLEDISQIQDNILREKLLSINRLIANIESLNDNPTPDCVLNSSVSNPTFKESNNSLSDNFLPEFETFCDHTEETRSGNTTTHANESLPEYDSFCFEIEPDQERLINVVKNDISDDSSIDLLLEEADLFLASGNSIPSGIENFGYNSEGDISFLEELLIDDSIYSPVNKASDFDNPSFP</sequence>
<protein>
    <recommendedName>
        <fullName evidence="2">Reverse transcriptase domain-containing protein</fullName>
    </recommendedName>
</protein>
<accession>A0A6L2KX18</accession>
<proteinExistence type="predicted"/>
<comment type="caution">
    <text evidence="1">The sequence shown here is derived from an EMBL/GenBank/DDBJ whole genome shotgun (WGS) entry which is preliminary data.</text>
</comment>
<name>A0A6L2KX18_TANCI</name>
<gene>
    <name evidence="1" type="ORF">Tci_025507</name>
</gene>
<dbReference type="EMBL" id="BKCJ010003188">
    <property type="protein sequence ID" value="GEU53529.1"/>
    <property type="molecule type" value="Genomic_DNA"/>
</dbReference>
<dbReference type="AlphaFoldDB" id="A0A6L2KX18"/>
<reference evidence="1" key="1">
    <citation type="journal article" date="2019" name="Sci. Rep.">
        <title>Draft genome of Tanacetum cinerariifolium, the natural source of mosquito coil.</title>
        <authorList>
            <person name="Yamashiro T."/>
            <person name="Shiraishi A."/>
            <person name="Satake H."/>
            <person name="Nakayama K."/>
        </authorList>
    </citation>
    <scope>NUCLEOTIDE SEQUENCE</scope>
</reference>